<dbReference type="InterPro" id="IPR017524">
    <property type="entry name" value="SASP_thioredoxin-like"/>
</dbReference>
<comment type="subcellular location">
    <subcellularLocation>
        <location evidence="1">Spore core</location>
    </subcellularLocation>
</comment>
<dbReference type="NCBIfam" id="TIGR03090">
    <property type="entry name" value="SASP_tlp"/>
    <property type="match status" value="1"/>
</dbReference>
<accession>A0ABW2K348</accession>
<keyword evidence="1" id="KW-0749">Sporulation</keyword>
<sequence length="73" mass="8549">MNKNKPDNRADNVEKLQEAVQHTIENIEASHETMQMAGEADRAAIEKKNKKREESLESMREEIKDEARNQQKR</sequence>
<comment type="induction">
    <text evidence="1">Expressed only in the forespore compartment of sporulating cells.</text>
</comment>
<dbReference type="EMBL" id="JBHTBY010000006">
    <property type="protein sequence ID" value="MFC7320549.1"/>
    <property type="molecule type" value="Genomic_DNA"/>
</dbReference>
<gene>
    <name evidence="1 3" type="primary">tlp</name>
    <name evidence="3" type="ORF">ACFQMN_06615</name>
</gene>
<evidence type="ECO:0000313" key="3">
    <source>
        <dbReference type="EMBL" id="MFC7320549.1"/>
    </source>
</evidence>
<comment type="caution">
    <text evidence="3">The sequence shown here is derived from an EMBL/GenBank/DDBJ whole genome shotgun (WGS) entry which is preliminary data.</text>
</comment>
<dbReference type="RefSeq" id="WP_289214187.1">
    <property type="nucleotide sequence ID" value="NZ_JAPVRC010000001.1"/>
</dbReference>
<dbReference type="Pfam" id="PF19824">
    <property type="entry name" value="Tlp"/>
    <property type="match status" value="1"/>
</dbReference>
<evidence type="ECO:0000256" key="1">
    <source>
        <dbReference type="HAMAP-Rule" id="MF_01506"/>
    </source>
</evidence>
<feature type="region of interest" description="Disordered" evidence="2">
    <location>
        <begin position="35"/>
        <end position="73"/>
    </location>
</feature>
<keyword evidence="4" id="KW-1185">Reference proteome</keyword>
<comment type="similarity">
    <text evidence="1">Belongs to the Tlp family.</text>
</comment>
<dbReference type="Proteomes" id="UP001596494">
    <property type="component" value="Unassembled WGS sequence"/>
</dbReference>
<organism evidence="3 4">
    <name type="scientific">Halobacillus campisalis</name>
    <dbReference type="NCBI Taxonomy" id="435909"/>
    <lineage>
        <taxon>Bacteria</taxon>
        <taxon>Bacillati</taxon>
        <taxon>Bacillota</taxon>
        <taxon>Bacilli</taxon>
        <taxon>Bacillales</taxon>
        <taxon>Bacillaceae</taxon>
        <taxon>Halobacillus</taxon>
    </lineage>
</organism>
<evidence type="ECO:0000313" key="4">
    <source>
        <dbReference type="Proteomes" id="UP001596494"/>
    </source>
</evidence>
<name>A0ABW2K348_9BACI</name>
<reference evidence="4" key="1">
    <citation type="journal article" date="2019" name="Int. J. Syst. Evol. Microbiol.">
        <title>The Global Catalogue of Microorganisms (GCM) 10K type strain sequencing project: providing services to taxonomists for standard genome sequencing and annotation.</title>
        <authorList>
            <consortium name="The Broad Institute Genomics Platform"/>
            <consortium name="The Broad Institute Genome Sequencing Center for Infectious Disease"/>
            <person name="Wu L."/>
            <person name="Ma J."/>
        </authorList>
    </citation>
    <scope>NUCLEOTIDE SEQUENCE [LARGE SCALE GENOMIC DNA]</scope>
    <source>
        <strain evidence="4">CCUG 73951</strain>
    </source>
</reference>
<evidence type="ECO:0000256" key="2">
    <source>
        <dbReference type="SAM" id="MobiDB-lite"/>
    </source>
</evidence>
<proteinExistence type="evidence at transcript level"/>
<protein>
    <recommendedName>
        <fullName evidence="1">Small, acid-soluble spore protein Tlp</fullName>
    </recommendedName>
</protein>
<feature type="compositionally biased region" description="Basic and acidic residues" evidence="2">
    <location>
        <begin position="39"/>
        <end position="73"/>
    </location>
</feature>
<dbReference type="HAMAP" id="MF_01506">
    <property type="entry name" value="Tlp"/>
    <property type="match status" value="1"/>
</dbReference>